<dbReference type="InterPro" id="IPR021147">
    <property type="entry name" value="DUF697"/>
</dbReference>
<evidence type="ECO:0000256" key="4">
    <source>
        <dbReference type="ARBA" id="ARBA00023136"/>
    </source>
</evidence>
<evidence type="ECO:0000256" key="1">
    <source>
        <dbReference type="ARBA" id="ARBA00004141"/>
    </source>
</evidence>
<dbReference type="EMBL" id="JBHSBU010000001">
    <property type="protein sequence ID" value="MFC4159108.1"/>
    <property type="molecule type" value="Genomic_DNA"/>
</dbReference>
<dbReference type="RefSeq" id="WP_378162510.1">
    <property type="nucleotide sequence ID" value="NZ_JBHSBU010000001.1"/>
</dbReference>
<keyword evidence="7" id="KW-1185">Reference proteome</keyword>
<feature type="transmembrane region" description="Helical" evidence="5">
    <location>
        <begin position="148"/>
        <end position="167"/>
    </location>
</feature>
<evidence type="ECO:0000256" key="5">
    <source>
        <dbReference type="SAM" id="Phobius"/>
    </source>
</evidence>
<evidence type="ECO:0000313" key="6">
    <source>
        <dbReference type="EMBL" id="MFC4159108.1"/>
    </source>
</evidence>
<feature type="transmembrane region" description="Helical" evidence="5">
    <location>
        <begin position="72"/>
        <end position="96"/>
    </location>
</feature>
<keyword evidence="4 5" id="KW-0472">Membrane</keyword>
<dbReference type="Proteomes" id="UP001595791">
    <property type="component" value="Unassembled WGS sequence"/>
</dbReference>
<comment type="subcellular location">
    <subcellularLocation>
        <location evidence="1">Membrane</location>
        <topology evidence="1">Multi-pass membrane protein</topology>
    </subcellularLocation>
</comment>
<evidence type="ECO:0000256" key="3">
    <source>
        <dbReference type="ARBA" id="ARBA00022989"/>
    </source>
</evidence>
<organism evidence="6 7">
    <name type="scientific">Chitinimonas lacunae</name>
    <dbReference type="NCBI Taxonomy" id="1963018"/>
    <lineage>
        <taxon>Bacteria</taxon>
        <taxon>Pseudomonadati</taxon>
        <taxon>Pseudomonadota</taxon>
        <taxon>Betaproteobacteria</taxon>
        <taxon>Neisseriales</taxon>
        <taxon>Chitinibacteraceae</taxon>
        <taxon>Chitinimonas</taxon>
    </lineage>
</organism>
<accession>A0ABV8MLS7</accession>
<evidence type="ECO:0000313" key="7">
    <source>
        <dbReference type="Proteomes" id="UP001595791"/>
    </source>
</evidence>
<proteinExistence type="predicted"/>
<keyword evidence="2 5" id="KW-0812">Transmembrane</keyword>
<reference evidence="7" key="1">
    <citation type="journal article" date="2019" name="Int. J. Syst. Evol. Microbiol.">
        <title>The Global Catalogue of Microorganisms (GCM) 10K type strain sequencing project: providing services to taxonomists for standard genome sequencing and annotation.</title>
        <authorList>
            <consortium name="The Broad Institute Genomics Platform"/>
            <consortium name="The Broad Institute Genome Sequencing Center for Infectious Disease"/>
            <person name="Wu L."/>
            <person name="Ma J."/>
        </authorList>
    </citation>
    <scope>NUCLEOTIDE SEQUENCE [LARGE SCALE GENOMIC DNA]</scope>
    <source>
        <strain evidence="7">LMG 29894</strain>
    </source>
</reference>
<evidence type="ECO:0000256" key="2">
    <source>
        <dbReference type="ARBA" id="ARBA00022692"/>
    </source>
</evidence>
<gene>
    <name evidence="6" type="ORF">ACFOW7_07030</name>
</gene>
<protein>
    <submittedName>
        <fullName evidence="6">YcjF family protein</fullName>
    </submittedName>
</protein>
<comment type="caution">
    <text evidence="6">The sequence shown here is derived from an EMBL/GenBank/DDBJ whole genome shotgun (WGS) entry which is preliminary data.</text>
</comment>
<dbReference type="Pfam" id="PF05128">
    <property type="entry name" value="DUF697"/>
    <property type="match status" value="1"/>
</dbReference>
<keyword evidence="3 5" id="KW-1133">Transmembrane helix</keyword>
<sequence length="198" mass="20908">MVAESAQPAPVQPAKVEVAAAPESLPAVAEVVPSSKRQPSVRKKAGLLKPISKEESVSARRHYAEDIVREHALLAGASMAIPVPLIDTLASFAIQLKLVRRLCQLYSVDFTEHRLRALLAATVGGVSTGWAAGSALAAVSVASFFTSFVPSAVIASGLTYAIGQVFIAHFETDGTLSDLDPHYAAAEVIRHQAARQSR</sequence>
<name>A0ABV8MLS7_9NEIS</name>
<feature type="transmembrane region" description="Helical" evidence="5">
    <location>
        <begin position="117"/>
        <end position="142"/>
    </location>
</feature>